<evidence type="ECO:0000313" key="3">
    <source>
        <dbReference type="Proteomes" id="UP000684084"/>
    </source>
</evidence>
<protein>
    <submittedName>
        <fullName evidence="2">Uncharacterized protein</fullName>
    </submittedName>
</protein>
<dbReference type="Proteomes" id="UP000684084">
    <property type="component" value="Unassembled WGS sequence"/>
</dbReference>
<evidence type="ECO:0000256" key="1">
    <source>
        <dbReference type="SAM" id="MobiDB-lite"/>
    </source>
</evidence>
<accession>A0A915ZXN3</accession>
<dbReference type="EMBL" id="CAGKOT010000094">
    <property type="protein sequence ID" value="CAB5395011.1"/>
    <property type="molecule type" value="Genomic_DNA"/>
</dbReference>
<proteinExistence type="predicted"/>
<evidence type="ECO:0000313" key="2">
    <source>
        <dbReference type="EMBL" id="CAB5395011.1"/>
    </source>
</evidence>
<dbReference type="AlphaFoldDB" id="A0A915ZXN3"/>
<organism evidence="2 3">
    <name type="scientific">Rhizophagus irregularis</name>
    <dbReference type="NCBI Taxonomy" id="588596"/>
    <lineage>
        <taxon>Eukaryota</taxon>
        <taxon>Fungi</taxon>
        <taxon>Fungi incertae sedis</taxon>
        <taxon>Mucoromycota</taxon>
        <taxon>Glomeromycotina</taxon>
        <taxon>Glomeromycetes</taxon>
        <taxon>Glomerales</taxon>
        <taxon>Glomeraceae</taxon>
        <taxon>Rhizophagus</taxon>
    </lineage>
</organism>
<gene>
    <name evidence="2" type="ORF">CHRIB12_LOCUS23636</name>
</gene>
<dbReference type="OrthoDB" id="10392360at2759"/>
<comment type="caution">
    <text evidence="2">The sequence shown here is derived from an EMBL/GenBank/DDBJ whole genome shotgun (WGS) entry which is preliminary data.</text>
</comment>
<reference evidence="2" key="1">
    <citation type="submission" date="2020-05" db="EMBL/GenBank/DDBJ databases">
        <authorList>
            <person name="Rincon C."/>
            <person name="Sanders R I."/>
            <person name="Robbins C."/>
            <person name="Chaturvedi A."/>
        </authorList>
    </citation>
    <scope>NUCLEOTIDE SEQUENCE</scope>
    <source>
        <strain evidence="2">CHB12</strain>
    </source>
</reference>
<feature type="compositionally biased region" description="Acidic residues" evidence="1">
    <location>
        <begin position="10"/>
        <end position="35"/>
    </location>
</feature>
<feature type="region of interest" description="Disordered" evidence="1">
    <location>
        <begin position="1"/>
        <end position="39"/>
    </location>
</feature>
<sequence length="84" mass="9572">MIIRATISSDQDEVSESSGSSEEESEESGESWDEFEEKRVKNPSTVFIKTRSRMKIKTKVKGGGRISCYGHHQFNVLVQYNAFH</sequence>
<name>A0A915ZXN3_9GLOM</name>